<dbReference type="AlphaFoldDB" id="A0A1U7J377"/>
<evidence type="ECO:0000256" key="5">
    <source>
        <dbReference type="ARBA" id="ARBA00022737"/>
    </source>
</evidence>
<dbReference type="PANTHER" id="PTHR45752">
    <property type="entry name" value="LEUCINE-RICH REPEAT-CONTAINING"/>
    <property type="match status" value="1"/>
</dbReference>
<feature type="domain" description="Roc" evidence="13">
    <location>
        <begin position="494"/>
        <end position="661"/>
    </location>
</feature>
<keyword evidence="15" id="KW-1185">Reference proteome</keyword>
<protein>
    <recommendedName>
        <fullName evidence="1">non-specific serine/threonine protein kinase</fullName>
        <ecNumber evidence="1">2.7.11.1</ecNumber>
    </recommendedName>
</protein>
<evidence type="ECO:0000256" key="3">
    <source>
        <dbReference type="ARBA" id="ARBA00022614"/>
    </source>
</evidence>
<dbReference type="InterPro" id="IPR027417">
    <property type="entry name" value="P-loop_NTPase"/>
</dbReference>
<dbReference type="OrthoDB" id="434937at2"/>
<evidence type="ECO:0000256" key="9">
    <source>
        <dbReference type="ARBA" id="ARBA00023134"/>
    </source>
</evidence>
<dbReference type="Gene3D" id="1.10.10.2200">
    <property type="match status" value="1"/>
</dbReference>
<dbReference type="PRINTS" id="PR00449">
    <property type="entry name" value="RASTRNSFRMNG"/>
</dbReference>
<keyword evidence="4" id="KW-0808">Transferase</keyword>
<dbReference type="SMART" id="SM00369">
    <property type="entry name" value="LRR_TYP"/>
    <property type="match status" value="16"/>
</dbReference>
<dbReference type="GO" id="GO:0005525">
    <property type="term" value="F:GTP binding"/>
    <property type="evidence" value="ECO:0007669"/>
    <property type="project" value="UniProtKB-KW"/>
</dbReference>
<dbReference type="InterPro" id="IPR057263">
    <property type="entry name" value="COR-B"/>
</dbReference>
<keyword evidence="9" id="KW-0342">GTP-binding</keyword>
<comment type="catalytic activity">
    <reaction evidence="11">
        <text>L-seryl-[protein] + ATP = O-phospho-L-seryl-[protein] + ADP + H(+)</text>
        <dbReference type="Rhea" id="RHEA:17989"/>
        <dbReference type="Rhea" id="RHEA-COMP:9863"/>
        <dbReference type="Rhea" id="RHEA-COMP:11604"/>
        <dbReference type="ChEBI" id="CHEBI:15378"/>
        <dbReference type="ChEBI" id="CHEBI:29999"/>
        <dbReference type="ChEBI" id="CHEBI:30616"/>
        <dbReference type="ChEBI" id="CHEBI:83421"/>
        <dbReference type="ChEBI" id="CHEBI:456216"/>
        <dbReference type="EC" id="2.7.11.1"/>
    </reaction>
</comment>
<dbReference type="SMART" id="SM00173">
    <property type="entry name" value="RAS"/>
    <property type="match status" value="1"/>
</dbReference>
<dbReference type="SUPFAM" id="SSF52540">
    <property type="entry name" value="P-loop containing nucleoside triphosphate hydrolases"/>
    <property type="match status" value="1"/>
</dbReference>
<feature type="compositionally biased region" description="Polar residues" evidence="12">
    <location>
        <begin position="998"/>
        <end position="1007"/>
    </location>
</feature>
<name>A0A1U7J377_9CYAN</name>
<keyword evidence="7" id="KW-0418">Kinase</keyword>
<dbReference type="Pfam" id="PF08477">
    <property type="entry name" value="Roc"/>
    <property type="match status" value="1"/>
</dbReference>
<dbReference type="PROSITE" id="PS51450">
    <property type="entry name" value="LRR"/>
    <property type="match status" value="9"/>
</dbReference>
<dbReference type="InterPro" id="IPR020859">
    <property type="entry name" value="ROC"/>
</dbReference>
<dbReference type="Gene3D" id="3.30.310.200">
    <property type="match status" value="1"/>
</dbReference>
<dbReference type="SMART" id="SM00364">
    <property type="entry name" value="LRR_BAC"/>
    <property type="match status" value="12"/>
</dbReference>
<dbReference type="Pfam" id="PF25497">
    <property type="entry name" value="COR-B"/>
    <property type="match status" value="1"/>
</dbReference>
<dbReference type="CDD" id="cd09914">
    <property type="entry name" value="RocCOR"/>
    <property type="match status" value="1"/>
</dbReference>
<keyword evidence="5" id="KW-0677">Repeat</keyword>
<dbReference type="PROSITE" id="PS51424">
    <property type="entry name" value="ROC"/>
    <property type="match status" value="1"/>
</dbReference>
<dbReference type="SUPFAM" id="SSF52058">
    <property type="entry name" value="L domain-like"/>
    <property type="match status" value="1"/>
</dbReference>
<organism evidence="14 15">
    <name type="scientific">Phormidium tenue NIES-30</name>
    <dbReference type="NCBI Taxonomy" id="549789"/>
    <lineage>
        <taxon>Bacteria</taxon>
        <taxon>Bacillati</taxon>
        <taxon>Cyanobacteriota</taxon>
        <taxon>Cyanophyceae</taxon>
        <taxon>Oscillatoriophycideae</taxon>
        <taxon>Oscillatoriales</taxon>
        <taxon>Oscillatoriaceae</taxon>
        <taxon>Phormidium</taxon>
    </lineage>
</organism>
<dbReference type="Pfam" id="PF13855">
    <property type="entry name" value="LRR_8"/>
    <property type="match status" value="2"/>
</dbReference>
<sequence length="1026" mass="115825">MTQDELLQLIDQAAAEGWTELDLSGQGLTELPPEIGKLTQLETLILGKVTKWESSDDVDTPILQLSTNHLTELPEIISNLQQLKELNVSGNPLGVLPEWLPQLQSLRELWAAAINLTEVPDCIGKLKNLTKLWLSCNQITTIPEYIGELKNLTVLGLSSNQITTIPNCIGELKGLTALWLYSNQITTIPDCISELKNLTKLGLSGNQITTIPDCIGELKNLTVLGLYSNQIMAIPDCIGELKNLTVLGLYDNQITAIPDCIGELKNLAKLWLHSNQITAIPDCIGQLSDLTEVMLANNQIKTIPECIGQLENLETLWLSDNQITTITECIGQLKKLTILALSRNQITAIPECVCQLSNLTILRLGDNRLMTVPSKIGNLVNLTHLDLMKNQIKVIPECVGKLVSLTTLWLNENQIARISKSIEKLTNLEVLDLEGNRIERCPEWLATLPKLKSLDLRRNPLPISPEVLGFAESNEDPGNIEDLFNYLKRLYSGEVKSLNEAKLLLVGQGSVGKTSLVKQLMEGTYNPSEPQTDGLTVCTWGIHVNSKDVRLNVWDFGGQEIYHATHQFFLTKRSLYLLVCNCRTSEDENRIEYWLKLIQSFGSESPVIIVGNKKDEQPFDINRKALREKYPNIRAILETSCQSGDGIEELQEAITKEVGQLHDVYNLLPLSWFEVKEQLEALDKDFISYSEYIGICYQNQIPEEHNQTQLIDLLHNLGLVLNFRDHSFLQNTNVLNPAWVTEGIYALLSDETLKTKSKGILTYDDLSRVLNPQRYPGDRHRYLTELMQEFQLCFELPDCPCPRFLIPGLLPKDEPEDIGLEGDTLEFQYHYRILPESVLSRFIVLSYEKIHSQTCWRSGVMLAYYEGDEVCNIARVKADPEDKKIFISINGRETTRRVFLALIRDTFTKIHKSFADLEVTEWVPVPDHPDHPPLDYQELLGLEGMGEQTVTIGKLRLRLNLRQILDGYEPVEARRQPDLKERGLDMEERYGDIHIYQGSRTTHQHGSGDNVAGDLVQGDKNTPASE</sequence>
<dbReference type="NCBIfam" id="TIGR00231">
    <property type="entry name" value="small_GTP"/>
    <property type="match status" value="1"/>
</dbReference>
<dbReference type="InterPro" id="IPR036388">
    <property type="entry name" value="WH-like_DNA-bd_sf"/>
</dbReference>
<evidence type="ECO:0000259" key="13">
    <source>
        <dbReference type="PROSITE" id="PS51424"/>
    </source>
</evidence>
<dbReference type="PANTHER" id="PTHR45752:SF195">
    <property type="entry name" value="LEUCINE-RICH REPEAT (LRR) FAMILY PROTEIN-RELATED"/>
    <property type="match status" value="1"/>
</dbReference>
<evidence type="ECO:0000256" key="6">
    <source>
        <dbReference type="ARBA" id="ARBA00022741"/>
    </source>
</evidence>
<evidence type="ECO:0000256" key="12">
    <source>
        <dbReference type="SAM" id="MobiDB-lite"/>
    </source>
</evidence>
<evidence type="ECO:0000256" key="8">
    <source>
        <dbReference type="ARBA" id="ARBA00022840"/>
    </source>
</evidence>
<evidence type="ECO:0000256" key="4">
    <source>
        <dbReference type="ARBA" id="ARBA00022679"/>
    </source>
</evidence>
<dbReference type="InterPro" id="IPR050715">
    <property type="entry name" value="LRR-SigEffector_domain"/>
</dbReference>
<dbReference type="Gene3D" id="1.10.10.10">
    <property type="entry name" value="Winged helix-like DNA-binding domain superfamily/Winged helix DNA-binding domain"/>
    <property type="match status" value="1"/>
</dbReference>
<reference evidence="14 15" key="1">
    <citation type="submission" date="2016-11" db="EMBL/GenBank/DDBJ databases">
        <title>Draft Genome Sequences of Nine Cyanobacterial Strains from Diverse Habitats.</title>
        <authorList>
            <person name="Zhu T."/>
            <person name="Hou S."/>
            <person name="Lu X."/>
            <person name="Hess W.R."/>
        </authorList>
    </citation>
    <scope>NUCLEOTIDE SEQUENCE [LARGE SCALE GENOMIC DNA]</scope>
    <source>
        <strain evidence="14 15">NIES-30</strain>
    </source>
</reference>
<dbReference type="InterPro" id="IPR032675">
    <property type="entry name" value="LRR_dom_sf"/>
</dbReference>
<dbReference type="InterPro" id="IPR001611">
    <property type="entry name" value="Leu-rich_rpt"/>
</dbReference>
<keyword evidence="8" id="KW-0067">ATP-binding</keyword>
<dbReference type="InterPro" id="IPR003591">
    <property type="entry name" value="Leu-rich_rpt_typical-subtyp"/>
</dbReference>
<dbReference type="SMART" id="SM00365">
    <property type="entry name" value="LRR_SD22"/>
    <property type="match status" value="12"/>
</dbReference>
<evidence type="ECO:0000313" key="14">
    <source>
        <dbReference type="EMBL" id="OKH46660.1"/>
    </source>
</evidence>
<dbReference type="Gene3D" id="3.40.50.300">
    <property type="entry name" value="P-loop containing nucleotide triphosphate hydrolases"/>
    <property type="match status" value="1"/>
</dbReference>
<comment type="caution">
    <text evidence="14">The sequence shown here is derived from an EMBL/GenBank/DDBJ whole genome shotgun (WGS) entry which is preliminary data.</text>
</comment>
<keyword evidence="3" id="KW-0433">Leucine-rich repeat</keyword>
<accession>A0A1U7J377</accession>
<dbReference type="GO" id="GO:0004674">
    <property type="term" value="F:protein serine/threonine kinase activity"/>
    <property type="evidence" value="ECO:0007669"/>
    <property type="project" value="UniProtKB-KW"/>
</dbReference>
<gene>
    <name evidence="14" type="ORF">NIES30_16325</name>
</gene>
<dbReference type="Pfam" id="PF23598">
    <property type="entry name" value="LRR_14"/>
    <property type="match status" value="2"/>
</dbReference>
<dbReference type="SMART" id="SM00175">
    <property type="entry name" value="RAB"/>
    <property type="match status" value="1"/>
</dbReference>
<dbReference type="InterPro" id="IPR032171">
    <property type="entry name" value="COR-A"/>
</dbReference>
<evidence type="ECO:0000256" key="1">
    <source>
        <dbReference type="ARBA" id="ARBA00012513"/>
    </source>
</evidence>
<dbReference type="Pfam" id="PF16095">
    <property type="entry name" value="COR-A"/>
    <property type="match status" value="1"/>
</dbReference>
<keyword evidence="2" id="KW-0723">Serine/threonine-protein kinase</keyword>
<comment type="catalytic activity">
    <reaction evidence="10">
        <text>L-threonyl-[protein] + ATP = O-phospho-L-threonyl-[protein] + ADP + H(+)</text>
        <dbReference type="Rhea" id="RHEA:46608"/>
        <dbReference type="Rhea" id="RHEA-COMP:11060"/>
        <dbReference type="Rhea" id="RHEA-COMP:11605"/>
        <dbReference type="ChEBI" id="CHEBI:15378"/>
        <dbReference type="ChEBI" id="CHEBI:30013"/>
        <dbReference type="ChEBI" id="CHEBI:30616"/>
        <dbReference type="ChEBI" id="CHEBI:61977"/>
        <dbReference type="ChEBI" id="CHEBI:456216"/>
        <dbReference type="EC" id="2.7.11.1"/>
    </reaction>
</comment>
<keyword evidence="6" id="KW-0547">Nucleotide-binding</keyword>
<evidence type="ECO:0000256" key="7">
    <source>
        <dbReference type="ARBA" id="ARBA00022777"/>
    </source>
</evidence>
<dbReference type="GO" id="GO:0009274">
    <property type="term" value="C:peptidoglycan-based cell wall"/>
    <property type="evidence" value="ECO:0007669"/>
    <property type="project" value="UniProtKB-ARBA"/>
</dbReference>
<feature type="region of interest" description="Disordered" evidence="12">
    <location>
        <begin position="996"/>
        <end position="1026"/>
    </location>
</feature>
<proteinExistence type="predicted"/>
<evidence type="ECO:0000256" key="10">
    <source>
        <dbReference type="ARBA" id="ARBA00047899"/>
    </source>
</evidence>
<evidence type="ECO:0000313" key="15">
    <source>
        <dbReference type="Proteomes" id="UP000185557"/>
    </source>
</evidence>
<dbReference type="InterPro" id="IPR055414">
    <property type="entry name" value="LRR_R13L4/SHOC2-like"/>
</dbReference>
<dbReference type="SUPFAM" id="SSF52047">
    <property type="entry name" value="RNI-like"/>
    <property type="match status" value="1"/>
</dbReference>
<dbReference type="EC" id="2.7.11.1" evidence="1"/>
<dbReference type="SMART" id="SM00177">
    <property type="entry name" value="ARF"/>
    <property type="match status" value="1"/>
</dbReference>
<evidence type="ECO:0000256" key="11">
    <source>
        <dbReference type="ARBA" id="ARBA00048679"/>
    </source>
</evidence>
<dbReference type="EMBL" id="MRCG01000012">
    <property type="protein sequence ID" value="OKH46660.1"/>
    <property type="molecule type" value="Genomic_DNA"/>
</dbReference>
<dbReference type="InterPro" id="IPR005225">
    <property type="entry name" value="Small_GTP-bd"/>
</dbReference>
<dbReference type="PROSITE" id="PS51419">
    <property type="entry name" value="RAB"/>
    <property type="match status" value="1"/>
</dbReference>
<dbReference type="STRING" id="549789.NIES30_16325"/>
<dbReference type="Proteomes" id="UP000185557">
    <property type="component" value="Unassembled WGS sequence"/>
</dbReference>
<dbReference type="GO" id="GO:0005524">
    <property type="term" value="F:ATP binding"/>
    <property type="evidence" value="ECO:0007669"/>
    <property type="project" value="UniProtKB-KW"/>
</dbReference>
<dbReference type="Gene3D" id="3.80.10.10">
    <property type="entry name" value="Ribonuclease Inhibitor"/>
    <property type="match status" value="4"/>
</dbReference>
<dbReference type="FunFam" id="3.80.10.10:FF:001164">
    <property type="entry name" value="GH01279p"/>
    <property type="match status" value="1"/>
</dbReference>
<evidence type="ECO:0000256" key="2">
    <source>
        <dbReference type="ARBA" id="ARBA00022527"/>
    </source>
</evidence>